<comment type="caution">
    <text evidence="8">The sequence shown here is derived from an EMBL/GenBank/DDBJ whole genome shotgun (WGS) entry which is preliminary data.</text>
</comment>
<feature type="transmembrane region" description="Helical" evidence="6">
    <location>
        <begin position="77"/>
        <end position="96"/>
    </location>
</feature>
<comment type="subcellular location">
    <subcellularLocation>
        <location evidence="1">Cell membrane</location>
        <topology evidence="1">Multi-pass membrane protein</topology>
    </subcellularLocation>
</comment>
<feature type="transmembrane region" description="Helical" evidence="6">
    <location>
        <begin position="165"/>
        <end position="186"/>
    </location>
</feature>
<feature type="domain" description="Major facilitator superfamily (MFS) profile" evidence="7">
    <location>
        <begin position="11"/>
        <end position="390"/>
    </location>
</feature>
<sequence length="399" mass="40650">MQELLGSRWAFLILLLVGRIAMGFQLQAVGSVTPFLVEEFQVDYAQIGTLVGLFLLPGIVLALPGGFLGQAVGDHRLLLAGLACMAAGCAVVASSADFDTAVIGRLANGVGAVLVTVIGTKMVADRFSGRILILAVALFGNGFAVGVATGQVTQVAMADAFGWRAVFWVAAIIAAIGFLCAAAYRPPGGVRATWRLRLSFGLSLRQSAAVSMAGLCITMHFGAFVIMVAMAPVFLARQGLAPELAAALVGINTWVAIVGMPLGGLVAQKVPPRLLVSLCIPVQGLALAALPLGLVGFEPVAVGALFAVVGIAGALPAGTIMSLAPTAVPPSLLGVGMGLYWSWFYLGAALLPPVAGWSADVTGSLGTPLLVSAAMTGAVLLAFFAYGVIRRGLDPAAGR</sequence>
<keyword evidence="5 6" id="KW-0472">Membrane</keyword>
<evidence type="ECO:0000256" key="3">
    <source>
        <dbReference type="ARBA" id="ARBA00022692"/>
    </source>
</evidence>
<reference evidence="9" key="1">
    <citation type="journal article" date="2019" name="Int. J. Syst. Evol. Microbiol.">
        <title>The Global Catalogue of Microorganisms (GCM) 10K type strain sequencing project: providing services to taxonomists for standard genome sequencing and annotation.</title>
        <authorList>
            <consortium name="The Broad Institute Genomics Platform"/>
            <consortium name="The Broad Institute Genome Sequencing Center for Infectious Disease"/>
            <person name="Wu L."/>
            <person name="Ma J."/>
        </authorList>
    </citation>
    <scope>NUCLEOTIDE SEQUENCE [LARGE SCALE GENOMIC DNA]</scope>
    <source>
        <strain evidence="9">KCTC 42964</strain>
    </source>
</reference>
<evidence type="ECO:0000256" key="2">
    <source>
        <dbReference type="ARBA" id="ARBA00022475"/>
    </source>
</evidence>
<name>A0ABV7L9E8_9PROT</name>
<organism evidence="8 9">
    <name type="scientific">Marinibaculum pumilum</name>
    <dbReference type="NCBI Taxonomy" id="1766165"/>
    <lineage>
        <taxon>Bacteria</taxon>
        <taxon>Pseudomonadati</taxon>
        <taxon>Pseudomonadota</taxon>
        <taxon>Alphaproteobacteria</taxon>
        <taxon>Rhodospirillales</taxon>
        <taxon>Rhodospirillaceae</taxon>
        <taxon>Marinibaculum</taxon>
    </lineage>
</organism>
<accession>A0ABV7L9E8</accession>
<keyword evidence="9" id="KW-1185">Reference proteome</keyword>
<dbReference type="Proteomes" id="UP001595528">
    <property type="component" value="Unassembled WGS sequence"/>
</dbReference>
<keyword evidence="3 6" id="KW-0812">Transmembrane</keyword>
<evidence type="ECO:0000313" key="9">
    <source>
        <dbReference type="Proteomes" id="UP001595528"/>
    </source>
</evidence>
<feature type="transmembrane region" description="Helical" evidence="6">
    <location>
        <begin position="131"/>
        <end position="153"/>
    </location>
</feature>
<keyword evidence="2" id="KW-1003">Cell membrane</keyword>
<evidence type="ECO:0000256" key="6">
    <source>
        <dbReference type="SAM" id="Phobius"/>
    </source>
</evidence>
<dbReference type="InterPro" id="IPR020846">
    <property type="entry name" value="MFS_dom"/>
</dbReference>
<proteinExistence type="predicted"/>
<evidence type="ECO:0000256" key="1">
    <source>
        <dbReference type="ARBA" id="ARBA00004651"/>
    </source>
</evidence>
<feature type="transmembrane region" description="Helical" evidence="6">
    <location>
        <begin position="274"/>
        <end position="294"/>
    </location>
</feature>
<dbReference type="PROSITE" id="PS50850">
    <property type="entry name" value="MFS"/>
    <property type="match status" value="1"/>
</dbReference>
<dbReference type="InterPro" id="IPR036259">
    <property type="entry name" value="MFS_trans_sf"/>
</dbReference>
<dbReference type="Gene3D" id="1.20.1250.20">
    <property type="entry name" value="MFS general substrate transporter like domains"/>
    <property type="match status" value="2"/>
</dbReference>
<gene>
    <name evidence="8" type="ORF">ACFOGJ_28575</name>
</gene>
<dbReference type="InterPro" id="IPR050189">
    <property type="entry name" value="MFS_Efflux_Transporters"/>
</dbReference>
<evidence type="ECO:0000313" key="8">
    <source>
        <dbReference type="EMBL" id="MFC3231237.1"/>
    </source>
</evidence>
<dbReference type="SUPFAM" id="SSF103473">
    <property type="entry name" value="MFS general substrate transporter"/>
    <property type="match status" value="1"/>
</dbReference>
<evidence type="ECO:0000259" key="7">
    <source>
        <dbReference type="PROSITE" id="PS50850"/>
    </source>
</evidence>
<feature type="transmembrane region" description="Helical" evidence="6">
    <location>
        <begin position="369"/>
        <end position="389"/>
    </location>
</feature>
<dbReference type="EMBL" id="JBHRTR010000054">
    <property type="protein sequence ID" value="MFC3231237.1"/>
    <property type="molecule type" value="Genomic_DNA"/>
</dbReference>
<feature type="transmembrane region" description="Helical" evidence="6">
    <location>
        <begin position="47"/>
        <end position="65"/>
    </location>
</feature>
<evidence type="ECO:0000256" key="5">
    <source>
        <dbReference type="ARBA" id="ARBA00023136"/>
    </source>
</evidence>
<dbReference type="RefSeq" id="WP_379906701.1">
    <property type="nucleotide sequence ID" value="NZ_JBHRTR010000054.1"/>
</dbReference>
<feature type="transmembrane region" description="Helical" evidence="6">
    <location>
        <begin position="244"/>
        <end position="267"/>
    </location>
</feature>
<dbReference type="InterPro" id="IPR011701">
    <property type="entry name" value="MFS"/>
</dbReference>
<dbReference type="PANTHER" id="PTHR43124:SF3">
    <property type="entry name" value="CHLORAMPHENICOL EFFLUX PUMP RV0191"/>
    <property type="match status" value="1"/>
</dbReference>
<keyword evidence="4 6" id="KW-1133">Transmembrane helix</keyword>
<dbReference type="Pfam" id="PF07690">
    <property type="entry name" value="MFS_1"/>
    <property type="match status" value="1"/>
</dbReference>
<feature type="transmembrane region" description="Helical" evidence="6">
    <location>
        <begin position="102"/>
        <end position="119"/>
    </location>
</feature>
<feature type="transmembrane region" description="Helical" evidence="6">
    <location>
        <begin position="207"/>
        <end position="232"/>
    </location>
</feature>
<feature type="transmembrane region" description="Helical" evidence="6">
    <location>
        <begin position="332"/>
        <end position="357"/>
    </location>
</feature>
<evidence type="ECO:0000256" key="4">
    <source>
        <dbReference type="ARBA" id="ARBA00022989"/>
    </source>
</evidence>
<dbReference type="PANTHER" id="PTHR43124">
    <property type="entry name" value="PURINE EFFLUX PUMP PBUE"/>
    <property type="match status" value="1"/>
</dbReference>
<protein>
    <submittedName>
        <fullName evidence="8">Nitrate/nitrite transporter</fullName>
    </submittedName>
</protein>
<feature type="transmembrane region" description="Helical" evidence="6">
    <location>
        <begin position="300"/>
        <end position="320"/>
    </location>
</feature>